<protein>
    <submittedName>
        <fullName evidence="1">(northern house mosquito) hypothetical protein</fullName>
    </submittedName>
</protein>
<evidence type="ECO:0000313" key="1">
    <source>
        <dbReference type="EMBL" id="CAG6496736.1"/>
    </source>
</evidence>
<sequence>MAIEWRNTVQRRQLQVLRGGSLGTSQSLLRDQTQRENRDRGSNRRWQIIHHWIPLPDGTDRGEHHDRRGGYGRTDTGNAAIEHFDHSPRSGAVQWNVAQEFGPLRPVLGRGAVALVGVGRAEGHCRSAGSAVARRRRRFQL</sequence>
<accession>A0A8D8G6J8</accession>
<organism evidence="1">
    <name type="scientific">Culex pipiens</name>
    <name type="common">House mosquito</name>
    <dbReference type="NCBI Taxonomy" id="7175"/>
    <lineage>
        <taxon>Eukaryota</taxon>
        <taxon>Metazoa</taxon>
        <taxon>Ecdysozoa</taxon>
        <taxon>Arthropoda</taxon>
        <taxon>Hexapoda</taxon>
        <taxon>Insecta</taxon>
        <taxon>Pterygota</taxon>
        <taxon>Neoptera</taxon>
        <taxon>Endopterygota</taxon>
        <taxon>Diptera</taxon>
        <taxon>Nematocera</taxon>
        <taxon>Culicoidea</taxon>
        <taxon>Culicidae</taxon>
        <taxon>Culicinae</taxon>
        <taxon>Culicini</taxon>
        <taxon>Culex</taxon>
        <taxon>Culex</taxon>
    </lineage>
</organism>
<name>A0A8D8G6J8_CULPI</name>
<dbReference type="AlphaFoldDB" id="A0A8D8G6J8"/>
<proteinExistence type="predicted"/>
<reference evidence="1" key="1">
    <citation type="submission" date="2021-05" db="EMBL/GenBank/DDBJ databases">
        <authorList>
            <person name="Alioto T."/>
            <person name="Alioto T."/>
            <person name="Gomez Garrido J."/>
        </authorList>
    </citation>
    <scope>NUCLEOTIDE SEQUENCE</scope>
</reference>
<dbReference type="EMBL" id="HBUE01131724">
    <property type="protein sequence ID" value="CAG6496736.1"/>
    <property type="molecule type" value="Transcribed_RNA"/>
</dbReference>